<proteinExistence type="inferred from homology"/>
<dbReference type="EMBL" id="CM010721">
    <property type="protein sequence ID" value="RZC71187.1"/>
    <property type="molecule type" value="Genomic_DNA"/>
</dbReference>
<dbReference type="OrthoDB" id="5835829at2759"/>
<dbReference type="GO" id="GO:0080043">
    <property type="term" value="F:quercetin 3-O-glucosyltransferase activity"/>
    <property type="evidence" value="ECO:0007669"/>
    <property type="project" value="TreeGrafter"/>
</dbReference>
<dbReference type="InterPro" id="IPR002213">
    <property type="entry name" value="UDP_glucos_trans"/>
</dbReference>
<evidence type="ECO:0000313" key="7">
    <source>
        <dbReference type="Proteomes" id="UP000316621"/>
    </source>
</evidence>
<name>A0A4Y7KEC2_PAPSO</name>
<dbReference type="SUPFAM" id="SSF53756">
    <property type="entry name" value="UDP-Glycosyltransferase/glycogen phosphorylase"/>
    <property type="match status" value="1"/>
</dbReference>
<protein>
    <recommendedName>
        <fullName evidence="5">Glycosyltransferase</fullName>
        <ecNumber evidence="5">2.4.1.-</ecNumber>
    </recommendedName>
</protein>
<dbReference type="Gramene" id="RZC71187">
    <property type="protein sequence ID" value="RZC71187"/>
    <property type="gene ID" value="C5167_034362"/>
</dbReference>
<gene>
    <name evidence="6" type="ORF">C5167_034362</name>
</gene>
<dbReference type="OMA" id="FFWFCAD"/>
<dbReference type="PANTHER" id="PTHR11926">
    <property type="entry name" value="GLUCOSYL/GLUCURONOSYL TRANSFERASES"/>
    <property type="match status" value="1"/>
</dbReference>
<comment type="similarity">
    <text evidence="1 4">Belongs to the UDP-glycosyltransferase family.</text>
</comment>
<dbReference type="PANTHER" id="PTHR11926:SF774">
    <property type="entry name" value="UDP-GLYCOSYLTRANSFERASE 85A1-RELATED"/>
    <property type="match status" value="1"/>
</dbReference>
<evidence type="ECO:0000256" key="2">
    <source>
        <dbReference type="ARBA" id="ARBA00022676"/>
    </source>
</evidence>
<accession>A0A4Y7KEC2</accession>
<dbReference type="FunFam" id="3.40.50.2000:FF:000091">
    <property type="entry name" value="Glycosyltransferase"/>
    <property type="match status" value="1"/>
</dbReference>
<keyword evidence="2 4" id="KW-0328">Glycosyltransferase</keyword>
<evidence type="ECO:0000256" key="3">
    <source>
        <dbReference type="ARBA" id="ARBA00022679"/>
    </source>
</evidence>
<evidence type="ECO:0000256" key="4">
    <source>
        <dbReference type="RuleBase" id="RU003718"/>
    </source>
</evidence>
<organism evidence="6 7">
    <name type="scientific">Papaver somniferum</name>
    <name type="common">Opium poppy</name>
    <dbReference type="NCBI Taxonomy" id="3469"/>
    <lineage>
        <taxon>Eukaryota</taxon>
        <taxon>Viridiplantae</taxon>
        <taxon>Streptophyta</taxon>
        <taxon>Embryophyta</taxon>
        <taxon>Tracheophyta</taxon>
        <taxon>Spermatophyta</taxon>
        <taxon>Magnoliopsida</taxon>
        <taxon>Ranunculales</taxon>
        <taxon>Papaveraceae</taxon>
        <taxon>Papaveroideae</taxon>
        <taxon>Papaver</taxon>
    </lineage>
</organism>
<keyword evidence="7" id="KW-1185">Reference proteome</keyword>
<dbReference type="STRING" id="3469.A0A4Y7KEC2"/>
<sequence>MAEKTPNHVVVTAFPFGTHAIPLFNLVRRLAVQAPALTFSFFSTVKANQLVFGNKSKSYNNLPNNIPTNMKPYDVDDGIPNGLTGDPRAEMNFFLKSMAENFGNRIDQVYGDDSSDDIKCFVSDSFLYFTGDLAERKGVPWISFWTAGPCSLSTHYYTDLIRQTIPPGPDGIQGREEELIDFVPGLSRIRTRDLPEGVLFGGWESEFSRMLHNMGMMLPRAAAVTINSFAELDLPILEDFNSKFQKCLTVGPFTLTSQNPSHTHDDPHGCVTWLDKQQPTSIAYISFGTVTTPPPNELAALAQGLEESGVPFLWSLKDDLVGQLPNGFFERTSERGFIVPWTPQQRVLEHDAIGVFVTHCGWNSIMESITGGVPMICRPFFGDQRINCRMVSDVWGIGTRIRDGVFTKDGTVECLDMIFSDEKLREKIGALRGFAKHAVGPKGSSTRGFNTLAEIVLKDSK</sequence>
<dbReference type="InterPro" id="IPR035595">
    <property type="entry name" value="UDP_glycos_trans_CS"/>
</dbReference>
<evidence type="ECO:0000256" key="1">
    <source>
        <dbReference type="ARBA" id="ARBA00009995"/>
    </source>
</evidence>
<reference evidence="6 7" key="1">
    <citation type="journal article" date="2018" name="Science">
        <title>The opium poppy genome and morphinan production.</title>
        <authorList>
            <person name="Guo L."/>
            <person name="Winzer T."/>
            <person name="Yang X."/>
            <person name="Li Y."/>
            <person name="Ning Z."/>
            <person name="He Z."/>
            <person name="Teodor R."/>
            <person name="Lu Y."/>
            <person name="Bowser T.A."/>
            <person name="Graham I.A."/>
            <person name="Ye K."/>
        </authorList>
    </citation>
    <scope>NUCLEOTIDE SEQUENCE [LARGE SCALE GENOMIC DNA]</scope>
    <source>
        <strain evidence="7">cv. HN1</strain>
        <tissue evidence="6">Leaves</tissue>
    </source>
</reference>
<dbReference type="Proteomes" id="UP000316621">
    <property type="component" value="Chromosome 7"/>
</dbReference>
<dbReference type="CDD" id="cd03784">
    <property type="entry name" value="GT1_Gtf-like"/>
    <property type="match status" value="1"/>
</dbReference>
<evidence type="ECO:0000313" key="6">
    <source>
        <dbReference type="EMBL" id="RZC71187.1"/>
    </source>
</evidence>
<dbReference type="EC" id="2.4.1.-" evidence="5"/>
<dbReference type="AlphaFoldDB" id="A0A4Y7KEC2"/>
<dbReference type="Gene3D" id="3.40.50.2000">
    <property type="entry name" value="Glycogen Phosphorylase B"/>
    <property type="match status" value="2"/>
</dbReference>
<dbReference type="Pfam" id="PF00201">
    <property type="entry name" value="UDPGT"/>
    <property type="match status" value="1"/>
</dbReference>
<keyword evidence="3 4" id="KW-0808">Transferase</keyword>
<evidence type="ECO:0000256" key="5">
    <source>
        <dbReference type="RuleBase" id="RU362057"/>
    </source>
</evidence>
<dbReference type="GO" id="GO:0080044">
    <property type="term" value="F:quercetin 7-O-glucosyltransferase activity"/>
    <property type="evidence" value="ECO:0007669"/>
    <property type="project" value="TreeGrafter"/>
</dbReference>
<dbReference type="PROSITE" id="PS00375">
    <property type="entry name" value="UDPGT"/>
    <property type="match status" value="1"/>
</dbReference>